<name>A0A0B6YSD1_9EUPU</name>
<proteinExistence type="predicted"/>
<dbReference type="EMBL" id="HACG01011545">
    <property type="protein sequence ID" value="CEK58410.1"/>
    <property type="molecule type" value="Transcribed_RNA"/>
</dbReference>
<dbReference type="AlphaFoldDB" id="A0A0B6YSD1"/>
<gene>
    <name evidence="1" type="primary">ORF32987</name>
</gene>
<accession>A0A0B6YSD1</accession>
<evidence type="ECO:0000313" key="1">
    <source>
        <dbReference type="EMBL" id="CEK58410.1"/>
    </source>
</evidence>
<sequence length="63" mass="7068">MFKARGLSRFESTASLQSVVHRKATRIGSLSSGLVSIILAFFQPQMVHAYCPVEHQALHIDIW</sequence>
<protein>
    <submittedName>
        <fullName evidence="1">Uncharacterized protein</fullName>
    </submittedName>
</protein>
<reference evidence="1" key="1">
    <citation type="submission" date="2014-12" db="EMBL/GenBank/DDBJ databases">
        <title>Insight into the proteome of Arion vulgaris.</title>
        <authorList>
            <person name="Aradska J."/>
            <person name="Bulat T."/>
            <person name="Smidak R."/>
            <person name="Sarate P."/>
            <person name="Gangsoo J."/>
            <person name="Sialana F."/>
            <person name="Bilban M."/>
            <person name="Lubec G."/>
        </authorList>
    </citation>
    <scope>NUCLEOTIDE SEQUENCE</scope>
    <source>
        <tissue evidence="1">Skin</tissue>
    </source>
</reference>
<organism evidence="1">
    <name type="scientific">Arion vulgaris</name>
    <dbReference type="NCBI Taxonomy" id="1028688"/>
    <lineage>
        <taxon>Eukaryota</taxon>
        <taxon>Metazoa</taxon>
        <taxon>Spiralia</taxon>
        <taxon>Lophotrochozoa</taxon>
        <taxon>Mollusca</taxon>
        <taxon>Gastropoda</taxon>
        <taxon>Heterobranchia</taxon>
        <taxon>Euthyneura</taxon>
        <taxon>Panpulmonata</taxon>
        <taxon>Eupulmonata</taxon>
        <taxon>Stylommatophora</taxon>
        <taxon>Helicina</taxon>
        <taxon>Arionoidea</taxon>
        <taxon>Arionidae</taxon>
        <taxon>Arion</taxon>
    </lineage>
</organism>